<organism evidence="3">
    <name type="scientific">Hyalomma excavatum</name>
    <dbReference type="NCBI Taxonomy" id="257692"/>
    <lineage>
        <taxon>Eukaryota</taxon>
        <taxon>Metazoa</taxon>
        <taxon>Ecdysozoa</taxon>
        <taxon>Arthropoda</taxon>
        <taxon>Chelicerata</taxon>
        <taxon>Arachnida</taxon>
        <taxon>Acari</taxon>
        <taxon>Parasitiformes</taxon>
        <taxon>Ixodida</taxon>
        <taxon>Ixodoidea</taxon>
        <taxon>Ixodidae</taxon>
        <taxon>Hyalomminae</taxon>
        <taxon>Hyalomma</taxon>
    </lineage>
</organism>
<dbReference type="PANTHER" id="PTHR28633:SF1">
    <property type="entry name" value="BLOC-2 COMPLEX MEMBER HPS3"/>
    <property type="match status" value="1"/>
</dbReference>
<protein>
    <submittedName>
        <fullName evidence="3">Uncharacterized protein</fullName>
    </submittedName>
</protein>
<dbReference type="EMBL" id="GEFH01003647">
    <property type="protein sequence ID" value="JAP64934.1"/>
    <property type="molecule type" value="mRNA"/>
</dbReference>
<dbReference type="InterPro" id="IPR029437">
    <property type="entry name" value="HPS3_N"/>
</dbReference>
<accession>A0A131XBB3</accession>
<dbReference type="PANTHER" id="PTHR28633">
    <property type="entry name" value="HERMANSKY-PUDLAK SYNDROME 3 PROTEIN"/>
    <property type="match status" value="1"/>
</dbReference>
<dbReference type="InterPro" id="IPR017216">
    <property type="entry name" value="HPS3"/>
</dbReference>
<dbReference type="Pfam" id="PF14763">
    <property type="entry name" value="HPS3_C"/>
    <property type="match status" value="1"/>
</dbReference>
<name>A0A131XBB3_9ACAR</name>
<evidence type="ECO:0000259" key="1">
    <source>
        <dbReference type="Pfam" id="PF14761"/>
    </source>
</evidence>
<feature type="domain" description="BLOC-2 complex member HPS3 N-terminal" evidence="1">
    <location>
        <begin position="20"/>
        <end position="255"/>
    </location>
</feature>
<sequence length="1096" mass="122129">MSSAVKVQPAATTDSANWRLLACHNFVSQDVFVTQDRNVVAMCAARDKLLVATSRMSVEVRDLNSKGLLLFAFPTTDQALVIDYCEGANFVLTLEKRMTRSVDVFHVRAYFNWWVEHYNQVPKTREAGSEPESNGCDGGRRLEIVELPAKRHNLSCVACCRQAGTTLVAAGSAISVFVLKTAYDKTKRQLYNDFERLMVLEIGFVPASVYVCEDHLACCSNSEVIVLKISQDTESIKSIEAEAAEAATTGSHKKKQAVVNVPENDAIPDDPNYVQLRFESDESVEWVNASWEQELKTVLHPSCFPVELTLKPVGKARRKDLEDSDVLVLGPRVTPPDFCKVSVTVDPDTELVSSLEVSAIVLLYRNFSGRDSGPVIAFHWMPYYVNDSMAHPLTEAMSNAPKTTSFVLHSQIFTKLKTLACLISSEKRGYLYRLSDIPQLMSIYRYSKEAKSVAVDAFFLHALTFAGLETYTVPILYESKELIEARKTPPGKPTVMVGLRPFLGLKTLLMSDQHLIMAATAGNDPTMSSEASEPSCTLYSLMKPSMDQFFLDLKEAASMRKDDDLLSYINAIKHGFRLLNLSIALKGRYSCSSELLSVYSDACCILGDTFLKSESSAERESAALYYSLSEECIETVVNRILFFKGLINKAHLAKTVAQYIRMVCEQSAALSTKKLTPIPSTLADTILEVFSEECPEYLHRLVLCTNFTAFRSEKALGLLRSNLFDRRQSQGYAADSLACVQLLLQSGNTEAGKAILKTLPKEFLMPVLLEMHELVHRNQVLTPLGDLIKAARPDVYFSMLVHLRNNGTMPPEQIVLVLQHSASPQAEPHCVPMLREFLEATLSSKRTNAQAYPHLLMTLIRAYVGKMAPYSGSGSPQQVPVQLVHTKPPTLFGNRAPWLQELPPFLGRTVTKTCNQYTTTLNLAEYCICSNCWDELLRMQSLLCSDLLPGSLRPQVLELLEQSSLLESDNYMSLKVLCLPPAKALALLLKSYPSSVLGFMEHKFPDDSSEWVSLYTSVSVKLQAASKKKKAAIYKSIMEGALSYLSEALTPEQLVDLLPPGKQEYADYLKQCMERYQAKLLREKIIALGTELKDMM</sequence>
<dbReference type="InterPro" id="IPR029438">
    <property type="entry name" value="HPS3_C"/>
</dbReference>
<feature type="domain" description="BLOC-2 complex member HPS3 N-terminal" evidence="1">
    <location>
        <begin position="414"/>
        <end position="530"/>
    </location>
</feature>
<evidence type="ECO:0000259" key="2">
    <source>
        <dbReference type="Pfam" id="PF14763"/>
    </source>
</evidence>
<dbReference type="AlphaFoldDB" id="A0A131XBB3"/>
<dbReference type="GO" id="GO:0005737">
    <property type="term" value="C:cytoplasm"/>
    <property type="evidence" value="ECO:0007669"/>
    <property type="project" value="TreeGrafter"/>
</dbReference>
<feature type="domain" description="BLOC-2 complex member HPS3 C-terminal" evidence="2">
    <location>
        <begin position="592"/>
        <end position="1061"/>
    </location>
</feature>
<evidence type="ECO:0000313" key="3">
    <source>
        <dbReference type="EMBL" id="JAP64934.1"/>
    </source>
</evidence>
<reference evidence="3" key="1">
    <citation type="journal article" date="2017" name="Ticks Tick Borne Dis.">
        <title>An insight into the sialome of Hyalomma excavatum.</title>
        <authorList>
            <person name="Ribeiro J.M."/>
            <person name="Slovak M."/>
            <person name="Francischetti I.M."/>
        </authorList>
    </citation>
    <scope>NUCLEOTIDE SEQUENCE</scope>
    <source>
        <strain evidence="3">Samish</strain>
        <tissue evidence="3">Salivary glands</tissue>
    </source>
</reference>
<proteinExistence type="evidence at transcript level"/>
<dbReference type="Pfam" id="PF14761">
    <property type="entry name" value="HPS3_N"/>
    <property type="match status" value="2"/>
</dbReference>